<keyword evidence="3" id="KW-1185">Reference proteome</keyword>
<accession>A0ABN9ZNU2</accession>
<evidence type="ECO:0000313" key="3">
    <source>
        <dbReference type="Proteomes" id="UP001314169"/>
    </source>
</evidence>
<dbReference type="Proteomes" id="UP001314169">
    <property type="component" value="Chromosome 16"/>
</dbReference>
<reference evidence="2" key="1">
    <citation type="submission" date="2023-12" db="EMBL/GenBank/DDBJ databases">
        <authorList>
            <person name="Brown T."/>
        </authorList>
    </citation>
    <scope>NUCLEOTIDE SEQUENCE</scope>
</reference>
<sequence>MNLVGGPCPWRPPDTSTSYRVNVCAIFPGPGTAQLWLFPGGQSRLSPQPPGFRGEMGIWAGAGRGYPASLSSAFLFSNTVGSKETSGGWAWGVGGHPRAPGAPSAPPQTSVFLWPCSARGHRLRGVPEPALHTDASSSIPWPAQGTWPGPLCGEGDTLILATLCRPVPFSLSAHPGEQGGWERRGRTGKTQPKEAALWAGVPAP</sequence>
<proteinExistence type="predicted"/>
<dbReference type="EMBL" id="OY882873">
    <property type="protein sequence ID" value="CAK6438356.1"/>
    <property type="molecule type" value="Genomic_DNA"/>
</dbReference>
<evidence type="ECO:0000313" key="2">
    <source>
        <dbReference type="EMBL" id="CAK6438356.1"/>
    </source>
</evidence>
<name>A0ABN9ZNU2_PIPNA</name>
<gene>
    <name evidence="2" type="ORF">MPIPNATIZW_LOCUS6662</name>
</gene>
<organism evidence="2 3">
    <name type="scientific">Pipistrellus nathusii</name>
    <name type="common">Nathusius' pipistrelle</name>
    <dbReference type="NCBI Taxonomy" id="59473"/>
    <lineage>
        <taxon>Eukaryota</taxon>
        <taxon>Metazoa</taxon>
        <taxon>Chordata</taxon>
        <taxon>Craniata</taxon>
        <taxon>Vertebrata</taxon>
        <taxon>Euteleostomi</taxon>
        <taxon>Mammalia</taxon>
        <taxon>Eutheria</taxon>
        <taxon>Laurasiatheria</taxon>
        <taxon>Chiroptera</taxon>
        <taxon>Yangochiroptera</taxon>
        <taxon>Vespertilionidae</taxon>
        <taxon>Pipistrellus</taxon>
    </lineage>
</organism>
<protein>
    <submittedName>
        <fullName evidence="2">Uncharacterized protein</fullName>
    </submittedName>
</protein>
<evidence type="ECO:0000256" key="1">
    <source>
        <dbReference type="SAM" id="MobiDB-lite"/>
    </source>
</evidence>
<feature type="region of interest" description="Disordered" evidence="1">
    <location>
        <begin position="172"/>
        <end position="204"/>
    </location>
</feature>